<evidence type="ECO:0000256" key="1">
    <source>
        <dbReference type="ARBA" id="ARBA00001974"/>
    </source>
</evidence>
<dbReference type="Pfam" id="PF01565">
    <property type="entry name" value="FAD_binding_4"/>
    <property type="match status" value="1"/>
</dbReference>
<dbReference type="InterPro" id="IPR016164">
    <property type="entry name" value="FAD-linked_Oxase-like_C"/>
</dbReference>
<comment type="similarity">
    <text evidence="2">Belongs to the FAD-binding oxidoreductase/transferase type 4 family.</text>
</comment>
<dbReference type="STRING" id="1817832.A3J48_01555"/>
<dbReference type="SUPFAM" id="SSF56176">
    <property type="entry name" value="FAD-binding/transporter-associated domain-like"/>
    <property type="match status" value="1"/>
</dbReference>
<proteinExistence type="inferred from homology"/>
<evidence type="ECO:0000256" key="2">
    <source>
        <dbReference type="ARBA" id="ARBA00008000"/>
    </source>
</evidence>
<keyword evidence="5" id="KW-0809">Transit peptide</keyword>
<keyword evidence="6" id="KW-0560">Oxidoreductase</keyword>
<dbReference type="GO" id="GO:0004458">
    <property type="term" value="F:D-lactate dehydrogenase (cytochrome) activity"/>
    <property type="evidence" value="ECO:0007669"/>
    <property type="project" value="UniProtKB-EC"/>
</dbReference>
<dbReference type="InterPro" id="IPR016171">
    <property type="entry name" value="Vanillyl_alc_oxidase_C-sub2"/>
</dbReference>
<organism evidence="9 10">
    <name type="scientific">Candidatus Doudnabacteria bacterium RIFCSPHIGHO2_02_FULL_46_11</name>
    <dbReference type="NCBI Taxonomy" id="1817832"/>
    <lineage>
        <taxon>Bacteria</taxon>
        <taxon>Candidatus Doudnaibacteriota</taxon>
    </lineage>
</organism>
<dbReference type="InterPro" id="IPR016166">
    <property type="entry name" value="FAD-bd_PCMH"/>
</dbReference>
<comment type="cofactor">
    <cofactor evidence="1">
        <name>FAD</name>
        <dbReference type="ChEBI" id="CHEBI:57692"/>
    </cofactor>
</comment>
<reference evidence="9 10" key="1">
    <citation type="journal article" date="2016" name="Nat. Commun.">
        <title>Thousands of microbial genomes shed light on interconnected biogeochemical processes in an aquifer system.</title>
        <authorList>
            <person name="Anantharaman K."/>
            <person name="Brown C.T."/>
            <person name="Hug L.A."/>
            <person name="Sharon I."/>
            <person name="Castelle C.J."/>
            <person name="Probst A.J."/>
            <person name="Thomas B.C."/>
            <person name="Singh A."/>
            <person name="Wilkins M.J."/>
            <person name="Karaoz U."/>
            <person name="Brodie E.L."/>
            <person name="Williams K.H."/>
            <person name="Hubbard S.S."/>
            <person name="Banfield J.F."/>
        </authorList>
    </citation>
    <scope>NUCLEOTIDE SEQUENCE [LARGE SCALE GENOMIC DNA]</scope>
</reference>
<keyword evidence="3" id="KW-0285">Flavoprotein</keyword>
<dbReference type="Gene3D" id="3.30.465.10">
    <property type="match status" value="2"/>
</dbReference>
<evidence type="ECO:0000256" key="6">
    <source>
        <dbReference type="ARBA" id="ARBA00023002"/>
    </source>
</evidence>
<dbReference type="InterPro" id="IPR016169">
    <property type="entry name" value="FAD-bd_PCMH_sub2"/>
</dbReference>
<dbReference type="InterPro" id="IPR006094">
    <property type="entry name" value="Oxid_FAD_bind_N"/>
</dbReference>
<dbReference type="Gene3D" id="3.30.70.2740">
    <property type="match status" value="1"/>
</dbReference>
<evidence type="ECO:0000259" key="8">
    <source>
        <dbReference type="PROSITE" id="PS51387"/>
    </source>
</evidence>
<evidence type="ECO:0000313" key="10">
    <source>
        <dbReference type="Proteomes" id="UP000176786"/>
    </source>
</evidence>
<dbReference type="GO" id="GO:0008720">
    <property type="term" value="F:D-lactate dehydrogenase (NAD+) activity"/>
    <property type="evidence" value="ECO:0007669"/>
    <property type="project" value="TreeGrafter"/>
</dbReference>
<dbReference type="PANTHER" id="PTHR11748:SF111">
    <property type="entry name" value="D-LACTATE DEHYDROGENASE, MITOCHONDRIAL-RELATED"/>
    <property type="match status" value="1"/>
</dbReference>
<comment type="caution">
    <text evidence="9">The sequence shown here is derived from an EMBL/GenBank/DDBJ whole genome shotgun (WGS) entry which is preliminary data.</text>
</comment>
<dbReference type="Proteomes" id="UP000176786">
    <property type="component" value="Unassembled WGS sequence"/>
</dbReference>
<name>A0A1F5P9H2_9BACT</name>
<dbReference type="EC" id="1.1.2.4" evidence="7"/>
<evidence type="ECO:0000256" key="4">
    <source>
        <dbReference type="ARBA" id="ARBA00022827"/>
    </source>
</evidence>
<dbReference type="AlphaFoldDB" id="A0A1F5P9H2"/>
<evidence type="ECO:0000256" key="3">
    <source>
        <dbReference type="ARBA" id="ARBA00022630"/>
    </source>
</evidence>
<gene>
    <name evidence="9" type="ORF">A3J48_01555</name>
</gene>
<dbReference type="GO" id="GO:1903457">
    <property type="term" value="P:lactate catabolic process"/>
    <property type="evidence" value="ECO:0007669"/>
    <property type="project" value="TreeGrafter"/>
</dbReference>
<dbReference type="EMBL" id="MFES01000001">
    <property type="protein sequence ID" value="OGE86609.1"/>
    <property type="molecule type" value="Genomic_DNA"/>
</dbReference>
<dbReference type="PANTHER" id="PTHR11748">
    <property type="entry name" value="D-LACTATE DEHYDROGENASE"/>
    <property type="match status" value="1"/>
</dbReference>
<dbReference type="SUPFAM" id="SSF55103">
    <property type="entry name" value="FAD-linked oxidases, C-terminal domain"/>
    <property type="match status" value="1"/>
</dbReference>
<dbReference type="InterPro" id="IPR004113">
    <property type="entry name" value="FAD-bd_oxidored_4_C"/>
</dbReference>
<dbReference type="GO" id="GO:0071949">
    <property type="term" value="F:FAD binding"/>
    <property type="evidence" value="ECO:0007669"/>
    <property type="project" value="InterPro"/>
</dbReference>
<dbReference type="Pfam" id="PF02913">
    <property type="entry name" value="FAD-oxidase_C"/>
    <property type="match status" value="1"/>
</dbReference>
<evidence type="ECO:0000256" key="7">
    <source>
        <dbReference type="ARBA" id="ARBA00038897"/>
    </source>
</evidence>
<keyword evidence="4" id="KW-0274">FAD</keyword>
<sequence length="546" mass="62135">MYEQIKKIIDGEAYTDSETLKKFSRDASLFEEMPKIVVSPKNVHDIQAVVNWVSQNKAQYPELSLSARGGGSDMSGGPLTEAVVLDFTKHFNRVIEVSNDQATVEPGVFYRDFEKKTLEKGLLMPSFPASRELCCVGGMVANNSGGEKTLSYGKTERYVAELRMVLADGNEYIFKPLDGAQLEAKRGQQDFEGEIYRKIFDLIEKNYDAIQRARPNVSKNSSGYYLWNVWDKKKFDLTQLFVGSQGTLGLITQVKFRLIRPREYSRLVVIFLKNKDLTKLGSITTDVLGFKPETFESYDDHTLMLALKFLPGFVKRLKSNIISLGLQFLPEFKMLVFGGLPKLVLTAEFTANSDEEALFRARAAAASLKKFGLRTRITKNSAEAQKYRVIRRESFNLLRQKIKNKQTAPFIDDIIVRPEALPEFLPRLEKILNEYKGLIYTIAGHVGDGNFHIIPLMDLSDPNAKRIIAELSDKVYDLVFEYHGSMSAEHNDGIIRGPYLKKMFGEEMYEIFRETKKIFDPLNIFNPGKKVDTDQKFAVEHMKHGV</sequence>
<dbReference type="Gene3D" id="1.10.45.10">
    <property type="entry name" value="Vanillyl-alcohol Oxidase, Chain A, domain 4"/>
    <property type="match status" value="1"/>
</dbReference>
<evidence type="ECO:0000313" key="9">
    <source>
        <dbReference type="EMBL" id="OGE86609.1"/>
    </source>
</evidence>
<evidence type="ECO:0000256" key="5">
    <source>
        <dbReference type="ARBA" id="ARBA00022946"/>
    </source>
</evidence>
<dbReference type="PROSITE" id="PS51387">
    <property type="entry name" value="FAD_PCMH"/>
    <property type="match status" value="1"/>
</dbReference>
<protein>
    <recommendedName>
        <fullName evidence="7">D-lactate dehydrogenase (cytochrome)</fullName>
        <ecNumber evidence="7">1.1.2.4</ecNumber>
    </recommendedName>
</protein>
<dbReference type="InterPro" id="IPR036318">
    <property type="entry name" value="FAD-bd_PCMH-like_sf"/>
</dbReference>
<feature type="domain" description="FAD-binding PCMH-type" evidence="8">
    <location>
        <begin position="30"/>
        <end position="261"/>
    </location>
</feature>
<accession>A0A1F5P9H2</accession>